<dbReference type="EMBL" id="GGMS01005509">
    <property type="protein sequence ID" value="MBY74712.1"/>
    <property type="molecule type" value="Transcribed_RNA"/>
</dbReference>
<name>A0A2S2QBY1_9HEMI</name>
<protein>
    <submittedName>
        <fullName evidence="1">Uncharacterized protein</fullName>
    </submittedName>
</protein>
<proteinExistence type="predicted"/>
<sequence>MYVYTNRRSAQYYNNILERYPIEIYWRVGEVWLYTKRYDQASVLCPWRYVIIKTNRGLFVYYAHKMRNKNNSRRRVVKNARARRTRSVVVSLAAENNRPVLNNEQSFRIRTVREPSNQKSLPGAYFGPTK</sequence>
<dbReference type="AlphaFoldDB" id="A0A2S2QBY1"/>
<accession>A0A2S2QBY1</accession>
<reference evidence="1" key="1">
    <citation type="submission" date="2018-04" db="EMBL/GenBank/DDBJ databases">
        <title>Transcriptome assembly of Sipha flava.</title>
        <authorList>
            <person name="Scully E.D."/>
            <person name="Geib S.M."/>
            <person name="Palmer N.A."/>
            <person name="Koch K."/>
            <person name="Bradshaw J."/>
            <person name="Heng-Moss T."/>
            <person name="Sarath G."/>
        </authorList>
    </citation>
    <scope>NUCLEOTIDE SEQUENCE</scope>
</reference>
<evidence type="ECO:0000313" key="1">
    <source>
        <dbReference type="EMBL" id="MBY74712.1"/>
    </source>
</evidence>
<organism evidence="1">
    <name type="scientific">Sipha flava</name>
    <name type="common">yellow sugarcane aphid</name>
    <dbReference type="NCBI Taxonomy" id="143950"/>
    <lineage>
        <taxon>Eukaryota</taxon>
        <taxon>Metazoa</taxon>
        <taxon>Ecdysozoa</taxon>
        <taxon>Arthropoda</taxon>
        <taxon>Hexapoda</taxon>
        <taxon>Insecta</taxon>
        <taxon>Pterygota</taxon>
        <taxon>Neoptera</taxon>
        <taxon>Paraneoptera</taxon>
        <taxon>Hemiptera</taxon>
        <taxon>Sternorrhyncha</taxon>
        <taxon>Aphidomorpha</taxon>
        <taxon>Aphidoidea</taxon>
        <taxon>Aphididae</taxon>
        <taxon>Sipha</taxon>
    </lineage>
</organism>
<gene>
    <name evidence="1" type="ORF">g.138548</name>
</gene>